<evidence type="ECO:0000313" key="1">
    <source>
        <dbReference type="EMBL" id="EUA65840.1"/>
    </source>
</evidence>
<protein>
    <submittedName>
        <fullName evidence="1">Uncharacterized protein</fullName>
    </submittedName>
</protein>
<proteinExistence type="predicted"/>
<reference evidence="1 2" key="1">
    <citation type="submission" date="2013-12" db="EMBL/GenBank/DDBJ databases">
        <authorList>
            <person name="Zelazny A."/>
            <person name="Olivier K."/>
            <person name="Holland S."/>
            <person name="Lenaerts A."/>
            <person name="Ordway D."/>
            <person name="DeGroote M.A."/>
            <person name="Parker T."/>
            <person name="Sizemore C."/>
            <person name="Tallon L.J."/>
            <person name="Sadzewicz L.K."/>
            <person name="Sengamalay N."/>
            <person name="Fraser C.M."/>
            <person name="Hine E."/>
            <person name="Shefchek K.A."/>
            <person name="Das S.P."/>
            <person name="Tettelin H."/>
        </authorList>
    </citation>
    <scope>NUCLEOTIDE SEQUENCE [LARGE SCALE GENOMIC DNA]</scope>
    <source>
        <strain evidence="1 2">1513</strain>
    </source>
</reference>
<gene>
    <name evidence="1" type="ORF">I540_6085</name>
</gene>
<evidence type="ECO:0000313" key="2">
    <source>
        <dbReference type="Proteomes" id="UP000023351"/>
    </source>
</evidence>
<accession>X8DEF1</accession>
<dbReference type="Proteomes" id="UP000023351">
    <property type="component" value="Unassembled WGS sequence"/>
</dbReference>
<organism evidence="1 2">
    <name type="scientific">Mycobacteroides abscessus subsp. bolletii 1513</name>
    <dbReference type="NCBI Taxonomy" id="1299321"/>
    <lineage>
        <taxon>Bacteria</taxon>
        <taxon>Bacillati</taxon>
        <taxon>Actinomycetota</taxon>
        <taxon>Actinomycetes</taxon>
        <taxon>Mycobacteriales</taxon>
        <taxon>Mycobacteriaceae</taxon>
        <taxon>Mycobacteroides</taxon>
        <taxon>Mycobacteroides abscessus</taxon>
    </lineage>
</organism>
<sequence length="50" mass="5136">MGCAFLAAAGVANGTSCTRIPPSTLSDPVRAISVGLRRSYRSVTPNARSV</sequence>
<name>X8DEF1_9MYCO</name>
<dbReference type="EMBL" id="JAOJ01000007">
    <property type="protein sequence ID" value="EUA65840.1"/>
    <property type="molecule type" value="Genomic_DNA"/>
</dbReference>
<dbReference type="AlphaFoldDB" id="X8DEF1"/>
<comment type="caution">
    <text evidence="1">The sequence shown here is derived from an EMBL/GenBank/DDBJ whole genome shotgun (WGS) entry which is preliminary data.</text>
</comment>